<gene>
    <name evidence="2" type="ORF">BDZ83DRAFT_650826</name>
</gene>
<proteinExistence type="predicted"/>
<dbReference type="EMBL" id="JAHMHS010000036">
    <property type="protein sequence ID" value="KAK1726005.1"/>
    <property type="molecule type" value="Genomic_DNA"/>
</dbReference>
<feature type="region of interest" description="Disordered" evidence="1">
    <location>
        <begin position="149"/>
        <end position="186"/>
    </location>
</feature>
<reference evidence="2" key="1">
    <citation type="submission" date="2021-12" db="EMBL/GenBank/DDBJ databases">
        <title>Comparative genomics, transcriptomics and evolutionary studies reveal genomic signatures of adaptation to plant cell wall in hemibiotrophic fungi.</title>
        <authorList>
            <consortium name="DOE Joint Genome Institute"/>
            <person name="Baroncelli R."/>
            <person name="Diaz J.F."/>
            <person name="Benocci T."/>
            <person name="Peng M."/>
            <person name="Battaglia E."/>
            <person name="Haridas S."/>
            <person name="Andreopoulos W."/>
            <person name="Labutti K."/>
            <person name="Pangilinan J."/>
            <person name="Floch G.L."/>
            <person name="Makela M.R."/>
            <person name="Henrissat B."/>
            <person name="Grigoriev I.V."/>
            <person name="Crouch J.A."/>
            <person name="De Vries R.P."/>
            <person name="Sukno S.A."/>
            <person name="Thon M.R."/>
        </authorList>
    </citation>
    <scope>NUCLEOTIDE SEQUENCE</scope>
    <source>
        <strain evidence="2">CBS 112980</strain>
    </source>
</reference>
<organism evidence="2 3">
    <name type="scientific">Glomerella acutata</name>
    <name type="common">Colletotrichum acutatum</name>
    <dbReference type="NCBI Taxonomy" id="27357"/>
    <lineage>
        <taxon>Eukaryota</taxon>
        <taxon>Fungi</taxon>
        <taxon>Dikarya</taxon>
        <taxon>Ascomycota</taxon>
        <taxon>Pezizomycotina</taxon>
        <taxon>Sordariomycetes</taxon>
        <taxon>Hypocreomycetidae</taxon>
        <taxon>Glomerellales</taxon>
        <taxon>Glomerellaceae</taxon>
        <taxon>Colletotrichum</taxon>
        <taxon>Colletotrichum acutatum species complex</taxon>
    </lineage>
</organism>
<protein>
    <submittedName>
        <fullName evidence="2">Uncharacterized protein</fullName>
    </submittedName>
</protein>
<evidence type="ECO:0000313" key="3">
    <source>
        <dbReference type="Proteomes" id="UP001244207"/>
    </source>
</evidence>
<keyword evidence="3" id="KW-1185">Reference proteome</keyword>
<sequence>MYGIKSKKSTTVTVSPTVRHLSLDGCDGKERTYTNRRLEDLDDCAAVAASRRGQDRPVHCIVYIFNIPLRVVHHVARTREPTKLPYRVSMLASDKHRDYGFLHIPFTPSTSKNLPHITPAQRRQSAIRQTTLSTTLSPRPHVVRDANTGLETTAPTIESKGPRPVVTSTSHKKRLFPLHQPTIGDS</sequence>
<evidence type="ECO:0000313" key="2">
    <source>
        <dbReference type="EMBL" id="KAK1726005.1"/>
    </source>
</evidence>
<dbReference type="Proteomes" id="UP001244207">
    <property type="component" value="Unassembled WGS sequence"/>
</dbReference>
<dbReference type="AlphaFoldDB" id="A0AAD8UPP1"/>
<comment type="caution">
    <text evidence="2">The sequence shown here is derived from an EMBL/GenBank/DDBJ whole genome shotgun (WGS) entry which is preliminary data.</text>
</comment>
<evidence type="ECO:0000256" key="1">
    <source>
        <dbReference type="SAM" id="MobiDB-lite"/>
    </source>
</evidence>
<accession>A0AAD8UPP1</accession>
<dbReference type="GeneID" id="85394303"/>
<name>A0AAD8UPP1_GLOAC</name>
<dbReference type="RefSeq" id="XP_060366060.1">
    <property type="nucleotide sequence ID" value="XM_060510404.1"/>
</dbReference>